<dbReference type="CDD" id="cd00071">
    <property type="entry name" value="GMPK"/>
    <property type="match status" value="1"/>
</dbReference>
<dbReference type="Gene3D" id="3.40.50.300">
    <property type="entry name" value="P-loop containing nucleotide triphosphate hydrolases"/>
    <property type="match status" value="1"/>
</dbReference>
<dbReference type="InterPro" id="IPR020590">
    <property type="entry name" value="Guanylate_kinase_CS"/>
</dbReference>
<organism evidence="13 14">
    <name type="scientific">Anaerovibrio lipolyticus</name>
    <dbReference type="NCBI Taxonomy" id="82374"/>
    <lineage>
        <taxon>Bacteria</taxon>
        <taxon>Bacillati</taxon>
        <taxon>Bacillota</taxon>
        <taxon>Negativicutes</taxon>
        <taxon>Selenomonadales</taxon>
        <taxon>Selenomonadaceae</taxon>
        <taxon>Anaerovibrio</taxon>
    </lineage>
</organism>
<dbReference type="InterPro" id="IPR008145">
    <property type="entry name" value="GK/Ca_channel_bsu"/>
</dbReference>
<dbReference type="AlphaFoldDB" id="A0A0B2K0I5"/>
<dbReference type="NCBIfam" id="TIGR03263">
    <property type="entry name" value="guanyl_kin"/>
    <property type="match status" value="1"/>
</dbReference>
<keyword evidence="6 11" id="KW-0547">Nucleotide-binding</keyword>
<dbReference type="PANTHER" id="PTHR23117">
    <property type="entry name" value="GUANYLATE KINASE-RELATED"/>
    <property type="match status" value="1"/>
</dbReference>
<dbReference type="EMBL" id="JSCE01000091">
    <property type="protein sequence ID" value="KHM52473.1"/>
    <property type="molecule type" value="Genomic_DNA"/>
</dbReference>
<keyword evidence="11" id="KW-0963">Cytoplasm</keyword>
<evidence type="ECO:0000256" key="9">
    <source>
        <dbReference type="ARBA" id="ARBA00030128"/>
    </source>
</evidence>
<reference evidence="13 14" key="1">
    <citation type="journal article" date="2013" name="PLoS ONE">
        <title>Identification and characterization of three novel lipases belonging to families II and V from Anaerovibrio lipolyticus 5ST.</title>
        <authorList>
            <person name="Prive F."/>
            <person name="Kaderbhai N.N."/>
            <person name="Girdwood S."/>
            <person name="Worgan H.J."/>
            <person name="Pinloche E."/>
            <person name="Scollan N.D."/>
            <person name="Huws S.A."/>
            <person name="Newbold C.J."/>
        </authorList>
    </citation>
    <scope>NUCLEOTIDE SEQUENCE [LARGE SCALE GENOMIC DNA]</scope>
    <source>
        <strain evidence="13 14">5S</strain>
    </source>
</reference>
<evidence type="ECO:0000256" key="5">
    <source>
        <dbReference type="ARBA" id="ARBA00022679"/>
    </source>
</evidence>
<keyword evidence="7 11" id="KW-0418">Kinase</keyword>
<keyword evidence="8 11" id="KW-0067">ATP-binding</keyword>
<keyword evidence="14" id="KW-1185">Reference proteome</keyword>
<dbReference type="STRING" id="82374.NZ47_04675"/>
<evidence type="ECO:0000256" key="4">
    <source>
        <dbReference type="ARBA" id="ARBA00016296"/>
    </source>
</evidence>
<comment type="caution">
    <text evidence="13">The sequence shown here is derived from an EMBL/GenBank/DDBJ whole genome shotgun (WGS) entry which is preliminary data.</text>
</comment>
<evidence type="ECO:0000313" key="13">
    <source>
        <dbReference type="EMBL" id="KHM52473.1"/>
    </source>
</evidence>
<dbReference type="FunFam" id="3.30.63.10:FF:000002">
    <property type="entry name" value="Guanylate kinase 1"/>
    <property type="match status" value="1"/>
</dbReference>
<comment type="similarity">
    <text evidence="2 11">Belongs to the guanylate kinase family.</text>
</comment>
<accession>A0A0B2K0I5</accession>
<dbReference type="PANTHER" id="PTHR23117:SF13">
    <property type="entry name" value="GUANYLATE KINASE"/>
    <property type="match status" value="1"/>
</dbReference>
<dbReference type="PROSITE" id="PS00856">
    <property type="entry name" value="GUANYLATE_KINASE_1"/>
    <property type="match status" value="1"/>
</dbReference>
<gene>
    <name evidence="11" type="primary">gmk</name>
    <name evidence="13" type="ORF">NZ47_04675</name>
</gene>
<evidence type="ECO:0000256" key="2">
    <source>
        <dbReference type="ARBA" id="ARBA00005790"/>
    </source>
</evidence>
<evidence type="ECO:0000256" key="7">
    <source>
        <dbReference type="ARBA" id="ARBA00022777"/>
    </source>
</evidence>
<dbReference type="Proteomes" id="UP000030993">
    <property type="component" value="Unassembled WGS sequence"/>
</dbReference>
<evidence type="ECO:0000256" key="8">
    <source>
        <dbReference type="ARBA" id="ARBA00022840"/>
    </source>
</evidence>
<dbReference type="GO" id="GO:0005524">
    <property type="term" value="F:ATP binding"/>
    <property type="evidence" value="ECO:0007669"/>
    <property type="project" value="UniProtKB-UniRule"/>
</dbReference>
<evidence type="ECO:0000256" key="11">
    <source>
        <dbReference type="HAMAP-Rule" id="MF_00328"/>
    </source>
</evidence>
<evidence type="ECO:0000313" key="14">
    <source>
        <dbReference type="Proteomes" id="UP000030993"/>
    </source>
</evidence>
<dbReference type="Gene3D" id="3.30.63.10">
    <property type="entry name" value="Guanylate Kinase phosphate binding domain"/>
    <property type="match status" value="1"/>
</dbReference>
<dbReference type="InterPro" id="IPR027417">
    <property type="entry name" value="P-loop_NTPase"/>
</dbReference>
<dbReference type="InterPro" id="IPR008144">
    <property type="entry name" value="Guanylate_kin-like_dom"/>
</dbReference>
<sequence length="205" mass="23109">MRKGLLIVISGPSGTGKGTVCEVVRRKNPDIAYSVSATTRAARPGEQDGVNYYFHTKEEFVAMINNGELLEWANVYGNYYGTPLKHIEEQRSKGIDIILEIDTQGAMNVKEKCPDGLFIFLVPPSLDELKKRLCGRGTEDDESLKRRLGSAIAEIEIGRQYRYVVVNKTVDIAAEEITNIIEAERHRTDLNIEILDKLKNRKEIL</sequence>
<feature type="binding site" evidence="11">
    <location>
        <begin position="11"/>
        <end position="18"/>
    </location>
    <ligand>
        <name>ATP</name>
        <dbReference type="ChEBI" id="CHEBI:30616"/>
    </ligand>
</feature>
<comment type="function">
    <text evidence="1 11">Essential for recycling GMP and indirectly, cGMP.</text>
</comment>
<dbReference type="SMART" id="SM00072">
    <property type="entry name" value="GuKc"/>
    <property type="match status" value="1"/>
</dbReference>
<dbReference type="SUPFAM" id="SSF52540">
    <property type="entry name" value="P-loop containing nucleoside triphosphate hydrolases"/>
    <property type="match status" value="1"/>
</dbReference>
<dbReference type="EC" id="2.7.4.8" evidence="3 11"/>
<comment type="catalytic activity">
    <reaction evidence="10 11">
        <text>GMP + ATP = GDP + ADP</text>
        <dbReference type="Rhea" id="RHEA:20780"/>
        <dbReference type="ChEBI" id="CHEBI:30616"/>
        <dbReference type="ChEBI" id="CHEBI:58115"/>
        <dbReference type="ChEBI" id="CHEBI:58189"/>
        <dbReference type="ChEBI" id="CHEBI:456216"/>
        <dbReference type="EC" id="2.7.4.8"/>
    </reaction>
</comment>
<dbReference type="RefSeq" id="WP_039206984.1">
    <property type="nucleotide sequence ID" value="NZ_JSCE01000091.1"/>
</dbReference>
<dbReference type="HAMAP" id="MF_00328">
    <property type="entry name" value="Guanylate_kinase"/>
    <property type="match status" value="1"/>
</dbReference>
<dbReference type="Pfam" id="PF00625">
    <property type="entry name" value="Guanylate_kin"/>
    <property type="match status" value="1"/>
</dbReference>
<evidence type="ECO:0000256" key="3">
    <source>
        <dbReference type="ARBA" id="ARBA00012961"/>
    </source>
</evidence>
<dbReference type="eggNOG" id="COG0194">
    <property type="taxonomic scope" value="Bacteria"/>
</dbReference>
<keyword evidence="5 11" id="KW-0808">Transferase</keyword>
<dbReference type="InterPro" id="IPR017665">
    <property type="entry name" value="Guanylate_kinase"/>
</dbReference>
<protein>
    <recommendedName>
        <fullName evidence="4 11">Guanylate kinase</fullName>
        <ecNumber evidence="3 11">2.7.4.8</ecNumber>
    </recommendedName>
    <alternativeName>
        <fullName evidence="9 11">GMP kinase</fullName>
    </alternativeName>
</protein>
<proteinExistence type="inferred from homology"/>
<evidence type="ECO:0000259" key="12">
    <source>
        <dbReference type="PROSITE" id="PS50052"/>
    </source>
</evidence>
<evidence type="ECO:0000256" key="10">
    <source>
        <dbReference type="ARBA" id="ARBA00048594"/>
    </source>
</evidence>
<evidence type="ECO:0000256" key="1">
    <source>
        <dbReference type="ARBA" id="ARBA00003531"/>
    </source>
</evidence>
<comment type="subcellular location">
    <subcellularLocation>
        <location evidence="11">Cytoplasm</location>
    </subcellularLocation>
</comment>
<feature type="domain" description="Guanylate kinase-like" evidence="12">
    <location>
        <begin position="4"/>
        <end position="182"/>
    </location>
</feature>
<evidence type="ECO:0000256" key="6">
    <source>
        <dbReference type="ARBA" id="ARBA00022741"/>
    </source>
</evidence>
<dbReference type="GO" id="GO:0004385">
    <property type="term" value="F:GMP kinase activity"/>
    <property type="evidence" value="ECO:0007669"/>
    <property type="project" value="UniProtKB-UniRule"/>
</dbReference>
<name>A0A0B2K0I5_9FIRM</name>
<dbReference type="PROSITE" id="PS50052">
    <property type="entry name" value="GUANYLATE_KINASE_2"/>
    <property type="match status" value="1"/>
</dbReference>
<dbReference type="GO" id="GO:0005829">
    <property type="term" value="C:cytosol"/>
    <property type="evidence" value="ECO:0007669"/>
    <property type="project" value="TreeGrafter"/>
</dbReference>